<organism evidence="1 2">
    <name type="scientific">Cucurbita argyrosperma subsp. sororia</name>
    <dbReference type="NCBI Taxonomy" id="37648"/>
    <lineage>
        <taxon>Eukaryota</taxon>
        <taxon>Viridiplantae</taxon>
        <taxon>Streptophyta</taxon>
        <taxon>Embryophyta</taxon>
        <taxon>Tracheophyta</taxon>
        <taxon>Spermatophyta</taxon>
        <taxon>Magnoliopsida</taxon>
        <taxon>eudicotyledons</taxon>
        <taxon>Gunneridae</taxon>
        <taxon>Pentapetalae</taxon>
        <taxon>rosids</taxon>
        <taxon>fabids</taxon>
        <taxon>Cucurbitales</taxon>
        <taxon>Cucurbitaceae</taxon>
        <taxon>Cucurbiteae</taxon>
        <taxon>Cucurbita</taxon>
    </lineage>
</organism>
<keyword evidence="2" id="KW-1185">Reference proteome</keyword>
<proteinExistence type="predicted"/>
<protein>
    <submittedName>
        <fullName evidence="1">Uncharacterized protein</fullName>
    </submittedName>
</protein>
<reference evidence="1 2" key="1">
    <citation type="journal article" date="2021" name="Hortic Res">
        <title>The domestication of Cucurbita argyrosperma as revealed by the genome of its wild relative.</title>
        <authorList>
            <person name="Barrera-Redondo J."/>
            <person name="Sanchez-de la Vega G."/>
            <person name="Aguirre-Liguori J.A."/>
            <person name="Castellanos-Morales G."/>
            <person name="Gutierrez-Guerrero Y.T."/>
            <person name="Aguirre-Dugua X."/>
            <person name="Aguirre-Planter E."/>
            <person name="Tenaillon M.I."/>
            <person name="Lira-Saade R."/>
            <person name="Eguiarte L.E."/>
        </authorList>
    </citation>
    <scope>NUCLEOTIDE SEQUENCE [LARGE SCALE GENOMIC DNA]</scope>
    <source>
        <strain evidence="1">JBR-2021</strain>
    </source>
</reference>
<sequence length="188" mass="21276">MFERSTRPFQEHRPRECKLSKPSFGCEWISLFNLEPENAHFPTHQACPIQYFQSAHSFTNAFSTFRPHTQFSIVCIITSTPFLFGIQKGKPLNAHFFPPPPPPPPPPPLTSSYFAHSEPPILIHHFQPCGSTAISKTPLRVRIGLFGGLKAMDVRLPIVIVDAKFCGFHWFSSCNQENFSDAFMITSN</sequence>
<gene>
    <name evidence="1" type="ORF">SDJN03_01876</name>
</gene>
<evidence type="ECO:0000313" key="1">
    <source>
        <dbReference type="EMBL" id="KAG6608534.1"/>
    </source>
</evidence>
<comment type="caution">
    <text evidence="1">The sequence shown here is derived from an EMBL/GenBank/DDBJ whole genome shotgun (WGS) entry which is preliminary data.</text>
</comment>
<name>A0AAV6P852_9ROSI</name>
<accession>A0AAV6P852</accession>
<evidence type="ECO:0000313" key="2">
    <source>
        <dbReference type="Proteomes" id="UP000685013"/>
    </source>
</evidence>
<feature type="non-terminal residue" evidence="1">
    <location>
        <position position="1"/>
    </location>
</feature>
<dbReference type="EMBL" id="JAGKQH010000001">
    <property type="protein sequence ID" value="KAG6608534.1"/>
    <property type="molecule type" value="Genomic_DNA"/>
</dbReference>
<dbReference type="AlphaFoldDB" id="A0AAV6P852"/>
<dbReference type="Proteomes" id="UP000685013">
    <property type="component" value="Chromosome 1"/>
</dbReference>